<feature type="compositionally biased region" description="Acidic residues" evidence="1">
    <location>
        <begin position="258"/>
        <end position="271"/>
    </location>
</feature>
<dbReference type="AlphaFoldDB" id="A0A371DL98"/>
<feature type="compositionally biased region" description="Low complexity" evidence="1">
    <location>
        <begin position="538"/>
        <end position="547"/>
    </location>
</feature>
<evidence type="ECO:0000313" key="2">
    <source>
        <dbReference type="EMBL" id="RDX53309.1"/>
    </source>
</evidence>
<protein>
    <submittedName>
        <fullName evidence="2">Uncharacterized protein</fullName>
    </submittedName>
</protein>
<feature type="compositionally biased region" description="Basic and acidic residues" evidence="1">
    <location>
        <begin position="181"/>
        <end position="199"/>
    </location>
</feature>
<feature type="region of interest" description="Disordered" evidence="1">
    <location>
        <begin position="1"/>
        <end position="58"/>
    </location>
</feature>
<feature type="compositionally biased region" description="Basic and acidic residues" evidence="1">
    <location>
        <begin position="839"/>
        <end position="853"/>
    </location>
</feature>
<feature type="compositionally biased region" description="Low complexity" evidence="1">
    <location>
        <begin position="571"/>
        <end position="581"/>
    </location>
</feature>
<dbReference type="STRING" id="139420.A0A371DL98"/>
<feature type="compositionally biased region" description="Pro residues" evidence="1">
    <location>
        <begin position="273"/>
        <end position="283"/>
    </location>
</feature>
<dbReference type="OrthoDB" id="2420608at2759"/>
<feature type="compositionally biased region" description="Low complexity" evidence="1">
    <location>
        <begin position="40"/>
        <end position="57"/>
    </location>
</feature>
<accession>A0A371DL98</accession>
<evidence type="ECO:0000256" key="1">
    <source>
        <dbReference type="SAM" id="MobiDB-lite"/>
    </source>
</evidence>
<feature type="compositionally biased region" description="Acidic residues" evidence="1">
    <location>
        <begin position="132"/>
        <end position="151"/>
    </location>
</feature>
<dbReference type="Proteomes" id="UP000256964">
    <property type="component" value="Unassembled WGS sequence"/>
</dbReference>
<feature type="compositionally biased region" description="Acidic residues" evidence="1">
    <location>
        <begin position="200"/>
        <end position="232"/>
    </location>
</feature>
<feature type="region of interest" description="Disordered" evidence="1">
    <location>
        <begin position="710"/>
        <end position="916"/>
    </location>
</feature>
<dbReference type="GO" id="GO:0042393">
    <property type="term" value="F:histone binding"/>
    <property type="evidence" value="ECO:0007669"/>
    <property type="project" value="InterPro"/>
</dbReference>
<keyword evidence="3" id="KW-1185">Reference proteome</keyword>
<evidence type="ECO:0000313" key="3">
    <source>
        <dbReference type="Proteomes" id="UP000256964"/>
    </source>
</evidence>
<name>A0A371DL98_9APHY</name>
<feature type="compositionally biased region" description="Basic and acidic residues" evidence="1">
    <location>
        <begin position="1"/>
        <end position="13"/>
    </location>
</feature>
<reference evidence="2 3" key="1">
    <citation type="journal article" date="2018" name="Biotechnol. Biofuels">
        <title>Integrative visual omics of the white-rot fungus Polyporus brumalis exposes the biotechnological potential of its oxidative enzymes for delignifying raw plant biomass.</title>
        <authorList>
            <person name="Miyauchi S."/>
            <person name="Rancon A."/>
            <person name="Drula E."/>
            <person name="Hage H."/>
            <person name="Chaduli D."/>
            <person name="Favel A."/>
            <person name="Grisel S."/>
            <person name="Henrissat B."/>
            <person name="Herpoel-Gimbert I."/>
            <person name="Ruiz-Duenas F.J."/>
            <person name="Chevret D."/>
            <person name="Hainaut M."/>
            <person name="Lin J."/>
            <person name="Wang M."/>
            <person name="Pangilinan J."/>
            <person name="Lipzen A."/>
            <person name="Lesage-Meessen L."/>
            <person name="Navarro D."/>
            <person name="Riley R."/>
            <person name="Grigoriev I.V."/>
            <person name="Zhou S."/>
            <person name="Raouche S."/>
            <person name="Rosso M.N."/>
        </authorList>
    </citation>
    <scope>NUCLEOTIDE SEQUENCE [LARGE SCALE GENOMIC DNA]</scope>
    <source>
        <strain evidence="2 3">BRFM 1820</strain>
    </source>
</reference>
<feature type="compositionally biased region" description="Pro residues" evidence="1">
    <location>
        <begin position="377"/>
        <end position="390"/>
    </location>
</feature>
<dbReference type="GO" id="GO:0005634">
    <property type="term" value="C:nucleus"/>
    <property type="evidence" value="ECO:0007669"/>
    <property type="project" value="InterPro"/>
</dbReference>
<sequence>MDGEFVRPADKPRPPLITPSASPPVSRIRDRPPAAKRPRLSATPSTSSSVQRSSSLATISDAERLRLESLDRLFKTWDQLADRYHKPLDEDDIVDLRDLSIFKDRGVTRGIARTYAIGSMIVPTDEASSQAGDDDNVGEDDEEESADELDLISDPQVPPVPEEYKTWFVPPADQANPDDAEMFREFEEAEKKMRERYGVEGDDEDEAALDPGPDVESEPPLEEDEKEEDQEEAPSPPSPKSISQRRTSRPPLRTPGDDLSEDEFATWDFDETPVPPHRPVPPPVDDDIIDLTESPTPSPQRSIPLRRGRSKSRPPQSQNRARSKSKPPVHVEKRVNTPEIEQCPANEPVLQLFTPPRSSSAPESIPVPTIHDHEPALSPPPPAETPSPKFPKPRARYTPRPRTPSDDEEEEIPLPPPLLNLPLKVGPPRGVKKQTSSKTKGLKPEVVITLPPKKLRSKTRSARPASPEPPSSPSPQASKNKKSKGKEKEVPETQLSVKSGPQTSRRRRSQSQPRFSTRESDSPQPPPPTRGTKRRRVSSLSSLSDSSPARPVTPDPVSVPLSAVRNKRLTRSGSSRSGYSSDIPPPTSSPVLSDAEDDNEGPRRTGRGHVRPASVAPHMPPYPYPPPMFAHYAPRHDHHSSASAHRYQPDERHATPFSTPAPASLQDPQAQLMFAHAWHSLSYLVASGAISAPPPPGGGYPSGLPFPPAPWPPYTPSHQRHRTHPFDTPSFASEAGPSRSSTYSTPTHHPHPYPYSYDPTFSNSTLPPSSPIPSSPATSSPTLRPASVPAGQRSRSRGRRVSFKLDEHDRPLPPTPHPRNTPKRAGPSSTPKVKGKGKARAEPEPEPERREEQESSDDDDDEPPPRPPRGRALRRASTPGPPSQREKSVPAGSTSKTSASSNGTTNKTPKSAKRKD</sequence>
<gene>
    <name evidence="2" type="ORF">OH76DRAFT_1399198</name>
</gene>
<feature type="region of interest" description="Disordered" evidence="1">
    <location>
        <begin position="124"/>
        <end position="664"/>
    </location>
</feature>
<proteinExistence type="predicted"/>
<dbReference type="Pfam" id="PF10384">
    <property type="entry name" value="Scm3"/>
    <property type="match status" value="1"/>
</dbReference>
<feature type="compositionally biased region" description="Pro residues" evidence="1">
    <location>
        <begin position="618"/>
        <end position="628"/>
    </location>
</feature>
<dbReference type="EMBL" id="KZ857387">
    <property type="protein sequence ID" value="RDX53309.1"/>
    <property type="molecule type" value="Genomic_DNA"/>
</dbReference>
<feature type="compositionally biased region" description="Low complexity" evidence="1">
    <location>
        <begin position="775"/>
        <end position="787"/>
    </location>
</feature>
<feature type="compositionally biased region" description="Low complexity" evidence="1">
    <location>
        <begin position="754"/>
        <end position="767"/>
    </location>
</feature>
<organism evidence="2 3">
    <name type="scientific">Lentinus brumalis</name>
    <dbReference type="NCBI Taxonomy" id="2498619"/>
    <lineage>
        <taxon>Eukaryota</taxon>
        <taxon>Fungi</taxon>
        <taxon>Dikarya</taxon>
        <taxon>Basidiomycota</taxon>
        <taxon>Agaricomycotina</taxon>
        <taxon>Agaricomycetes</taxon>
        <taxon>Polyporales</taxon>
        <taxon>Polyporaceae</taxon>
        <taxon>Lentinus</taxon>
    </lineage>
</organism>
<feature type="compositionally biased region" description="Polar residues" evidence="1">
    <location>
        <begin position="891"/>
        <end position="909"/>
    </location>
</feature>
<dbReference type="InterPro" id="IPR018465">
    <property type="entry name" value="Scm3/HJURP"/>
</dbReference>